<evidence type="ECO:0000256" key="1">
    <source>
        <dbReference type="SAM" id="MobiDB-lite"/>
    </source>
</evidence>
<accession>A0AAU7B226</accession>
<keyword evidence="2" id="KW-0472">Membrane</keyword>
<organism evidence="4">
    <name type="scientific">Paraconexibacter sp. AEG42_29</name>
    <dbReference type="NCBI Taxonomy" id="2997339"/>
    <lineage>
        <taxon>Bacteria</taxon>
        <taxon>Bacillati</taxon>
        <taxon>Actinomycetota</taxon>
        <taxon>Thermoleophilia</taxon>
        <taxon>Solirubrobacterales</taxon>
        <taxon>Paraconexibacteraceae</taxon>
        <taxon>Paraconexibacter</taxon>
    </lineage>
</organism>
<feature type="compositionally biased region" description="Low complexity" evidence="1">
    <location>
        <begin position="115"/>
        <end position="145"/>
    </location>
</feature>
<evidence type="ECO:0000313" key="4">
    <source>
        <dbReference type="EMBL" id="XAY07938.1"/>
    </source>
</evidence>
<evidence type="ECO:0000256" key="3">
    <source>
        <dbReference type="SAM" id="SignalP"/>
    </source>
</evidence>
<feature type="transmembrane region" description="Helical" evidence="2">
    <location>
        <begin position="181"/>
        <end position="205"/>
    </location>
</feature>
<keyword evidence="2" id="KW-1133">Transmembrane helix</keyword>
<feature type="chain" id="PRO_5043649726" evidence="3">
    <location>
        <begin position="28"/>
        <end position="240"/>
    </location>
</feature>
<sequence length="240" mass="24490">MRPHRSLSLAVLCTLLVALGVPAGAQAASVFEQVSTNLINKGAIEPCKFTSAELTKAKNSVPPNLEQYAPDFKDAVDAALKQRAQGVCDKKAAGTKKNTDTGAAVAPTTGGGTTGAAPAGNTPAQGTAAPTTSTAAPTTQAAVTPTPQPAPSVTPAPVVADGAILAAARNTSSDSDLPAPFVALALLAALAALAALAVFSTRWLAFEPRWVVRSRHATAEAGWRTSAAWAEFRDWLRLGR</sequence>
<dbReference type="AlphaFoldDB" id="A0AAU7B226"/>
<keyword evidence="2" id="KW-0812">Transmembrane</keyword>
<protein>
    <submittedName>
        <fullName evidence="4">Uncharacterized protein</fullName>
    </submittedName>
</protein>
<dbReference type="EMBL" id="CP114014">
    <property type="protein sequence ID" value="XAY07938.1"/>
    <property type="molecule type" value="Genomic_DNA"/>
</dbReference>
<feature type="region of interest" description="Disordered" evidence="1">
    <location>
        <begin position="88"/>
        <end position="154"/>
    </location>
</feature>
<feature type="signal peptide" evidence="3">
    <location>
        <begin position="1"/>
        <end position="27"/>
    </location>
</feature>
<gene>
    <name evidence="4" type="ORF">DSM112329_04832</name>
</gene>
<evidence type="ECO:0000256" key="2">
    <source>
        <dbReference type="SAM" id="Phobius"/>
    </source>
</evidence>
<reference evidence="4" key="1">
    <citation type="submission" date="2022-12" db="EMBL/GenBank/DDBJ databases">
        <title>Paraconexibacter alkalitolerans sp. nov. and Baekduia alba sp. nov., isolated from soil and emended description of the genera Paraconexibacter (Chun et al., 2020) and Baekduia (An et al., 2020).</title>
        <authorList>
            <person name="Vieira S."/>
            <person name="Huber K.J."/>
            <person name="Geppert A."/>
            <person name="Wolf J."/>
            <person name="Neumann-Schaal M."/>
            <person name="Muesken M."/>
            <person name="Overmann J."/>
        </authorList>
    </citation>
    <scope>NUCLEOTIDE SEQUENCE</scope>
    <source>
        <strain evidence="4">AEG42_29</strain>
    </source>
</reference>
<dbReference type="RefSeq" id="WP_354699125.1">
    <property type="nucleotide sequence ID" value="NZ_CP114014.1"/>
</dbReference>
<keyword evidence="3" id="KW-0732">Signal</keyword>
<name>A0AAU7B226_9ACTN</name>
<proteinExistence type="predicted"/>
<dbReference type="KEGG" id="parq:DSM112329_04832"/>